<dbReference type="Gene3D" id="3.40.50.1970">
    <property type="match status" value="1"/>
</dbReference>
<evidence type="ECO:0000259" key="3">
    <source>
        <dbReference type="Pfam" id="PF25137"/>
    </source>
</evidence>
<organism evidence="4 5">
    <name type="scientific">Acidilutibacter cellobiosedens</name>
    <dbReference type="NCBI Taxonomy" id="2507161"/>
    <lineage>
        <taxon>Bacteria</taxon>
        <taxon>Bacillati</taxon>
        <taxon>Bacillota</taxon>
        <taxon>Tissierellia</taxon>
        <taxon>Tissierellales</taxon>
        <taxon>Acidilutibacteraceae</taxon>
        <taxon>Acidilutibacter</taxon>
    </lineage>
</organism>
<dbReference type="SUPFAM" id="SSF56796">
    <property type="entry name" value="Dehydroquinate synthase-like"/>
    <property type="match status" value="1"/>
</dbReference>
<dbReference type="AlphaFoldDB" id="A0A410Q9F4"/>
<proteinExistence type="predicted"/>
<dbReference type="KEGG" id="spoa:EQM13_03050"/>
<evidence type="ECO:0000313" key="5">
    <source>
        <dbReference type="Proteomes" id="UP000287969"/>
    </source>
</evidence>
<evidence type="ECO:0000313" key="4">
    <source>
        <dbReference type="EMBL" id="QAT60623.1"/>
    </source>
</evidence>
<dbReference type="Pfam" id="PF25137">
    <property type="entry name" value="ADH_Fe_C"/>
    <property type="match status" value="1"/>
</dbReference>
<dbReference type="GO" id="GO:0005829">
    <property type="term" value="C:cytosol"/>
    <property type="evidence" value="ECO:0007669"/>
    <property type="project" value="TreeGrafter"/>
</dbReference>
<dbReference type="InterPro" id="IPR056798">
    <property type="entry name" value="ADH_Fe_C"/>
</dbReference>
<dbReference type="EMBL" id="CP035282">
    <property type="protein sequence ID" value="QAT60623.1"/>
    <property type="molecule type" value="Genomic_DNA"/>
</dbReference>
<dbReference type="Pfam" id="PF00465">
    <property type="entry name" value="Fe-ADH"/>
    <property type="match status" value="1"/>
</dbReference>
<sequence>MLNFNYSIPTKIFFGNGQIKVLGKEIKKYGTKVLLVYGGESIKKNGVYDEVIDQLKGEDIPFWELNGVKPNPRIDSVREGIKICRENKIDFLLPVGGGSIIDCAKTIGAGYYYDGDPWDLVIGKGKIEKVLPIGTVSTIAATGSEMDNYAVISNLETNQKLGLFHDNMFPKFSILDPVYTFTVSQRQTAAGTADIMSHIFEVYFSRTEGAYLQDRMAEAILKTCIKYGIVAVKEPKNYEARANLMWSSSLAINGLLSYGKESMWSVHPIQHELSAYYDITHGIGLAILTPYWMEYVLNDETVDKFAEYGINVWDIDKENDKYGIARGAIEKTREYFISLGLPSTLREVGIGEENLENMAKKATDYQGGTIGSFVPLNYEDTLEIYRRAL</sequence>
<dbReference type="GO" id="GO:1990362">
    <property type="term" value="F:butanol dehydrogenase (NAD+) activity"/>
    <property type="evidence" value="ECO:0007669"/>
    <property type="project" value="InterPro"/>
</dbReference>
<keyword evidence="5" id="KW-1185">Reference proteome</keyword>
<dbReference type="InterPro" id="IPR044731">
    <property type="entry name" value="BDH-like"/>
</dbReference>
<dbReference type="PANTHER" id="PTHR43633">
    <property type="entry name" value="ALCOHOL DEHYDROGENASE YQHD"/>
    <property type="match status" value="1"/>
</dbReference>
<name>A0A410Q9F4_9FIRM</name>
<dbReference type="GO" id="GO:0046872">
    <property type="term" value="F:metal ion binding"/>
    <property type="evidence" value="ECO:0007669"/>
    <property type="project" value="InterPro"/>
</dbReference>
<dbReference type="RefSeq" id="WP_128751921.1">
    <property type="nucleotide sequence ID" value="NZ_CP035282.1"/>
</dbReference>
<dbReference type="FunFam" id="3.40.50.1970:FF:000003">
    <property type="entry name" value="Alcohol dehydrogenase, iron-containing"/>
    <property type="match status" value="1"/>
</dbReference>
<evidence type="ECO:0000259" key="2">
    <source>
        <dbReference type="Pfam" id="PF00465"/>
    </source>
</evidence>
<dbReference type="PANTHER" id="PTHR43633:SF1">
    <property type="entry name" value="ALCOHOL DEHYDROGENASE YQHD"/>
    <property type="match status" value="1"/>
</dbReference>
<dbReference type="CDD" id="cd08187">
    <property type="entry name" value="BDH"/>
    <property type="match status" value="1"/>
</dbReference>
<gene>
    <name evidence="4" type="ORF">EQM13_03050</name>
</gene>
<dbReference type="GO" id="GO:0008106">
    <property type="term" value="F:alcohol dehydrogenase (NADP+) activity"/>
    <property type="evidence" value="ECO:0007669"/>
    <property type="project" value="TreeGrafter"/>
</dbReference>
<dbReference type="Proteomes" id="UP000287969">
    <property type="component" value="Chromosome"/>
</dbReference>
<protein>
    <submittedName>
        <fullName evidence="4">Iron-containing alcohol dehydrogenase</fullName>
    </submittedName>
</protein>
<dbReference type="Gene3D" id="1.20.1090.10">
    <property type="entry name" value="Dehydroquinate synthase-like - alpha domain"/>
    <property type="match status" value="1"/>
</dbReference>
<evidence type="ECO:0000256" key="1">
    <source>
        <dbReference type="ARBA" id="ARBA00023002"/>
    </source>
</evidence>
<keyword evidence="1" id="KW-0560">Oxidoreductase</keyword>
<accession>A0A410Q9F4</accession>
<feature type="domain" description="Alcohol dehydrogenase iron-type/glycerol dehydrogenase GldA" evidence="2">
    <location>
        <begin position="9"/>
        <end position="177"/>
    </location>
</feature>
<dbReference type="GO" id="GO:1990002">
    <property type="term" value="F:methylglyoxal reductase (NADPH) (acetol producing) activity"/>
    <property type="evidence" value="ECO:0007669"/>
    <property type="project" value="TreeGrafter"/>
</dbReference>
<feature type="domain" description="Fe-containing alcohol dehydrogenase-like C-terminal" evidence="3">
    <location>
        <begin position="188"/>
        <end position="388"/>
    </location>
</feature>
<dbReference type="OrthoDB" id="9801156at2"/>
<reference evidence="5" key="1">
    <citation type="submission" date="2019-01" db="EMBL/GenBank/DDBJ databases">
        <title>Draft genomes of a novel of Sporanaerobacter strains.</title>
        <authorList>
            <person name="Ma S."/>
        </authorList>
    </citation>
    <scope>NUCLEOTIDE SEQUENCE [LARGE SCALE GENOMIC DNA]</scope>
    <source>
        <strain evidence="5">NJN-17</strain>
    </source>
</reference>
<dbReference type="InterPro" id="IPR001670">
    <property type="entry name" value="ADH_Fe/GldA"/>
</dbReference>